<dbReference type="Gene3D" id="2.40.50.40">
    <property type="match status" value="1"/>
</dbReference>
<dbReference type="CDD" id="cd00024">
    <property type="entry name" value="CD_CSD"/>
    <property type="match status" value="1"/>
</dbReference>
<comment type="caution">
    <text evidence="2">The sequence shown here is derived from an EMBL/GenBank/DDBJ whole genome shotgun (WGS) entry which is preliminary data.</text>
</comment>
<dbReference type="AlphaFoldDB" id="A0A418AXZ9"/>
<dbReference type="SUPFAM" id="SSF54160">
    <property type="entry name" value="Chromo domain-like"/>
    <property type="match status" value="1"/>
</dbReference>
<dbReference type="InterPro" id="IPR023780">
    <property type="entry name" value="Chromo_domain"/>
</dbReference>
<reference evidence="2 3" key="1">
    <citation type="submission" date="2018-08" db="EMBL/GenBank/DDBJ databases">
        <title>Aphanomyces genome sequencing and annotation.</title>
        <authorList>
            <person name="Minardi D."/>
            <person name="Oidtmann B."/>
            <person name="Van Der Giezen M."/>
            <person name="Studholme D.J."/>
        </authorList>
    </citation>
    <scope>NUCLEOTIDE SEQUENCE [LARGE SCALE GENOMIC DNA]</scope>
    <source>
        <strain evidence="2 3">NJM0002</strain>
    </source>
</reference>
<evidence type="ECO:0000313" key="2">
    <source>
        <dbReference type="EMBL" id="RHY30475.1"/>
    </source>
</evidence>
<dbReference type="Pfam" id="PF00385">
    <property type="entry name" value="Chromo"/>
    <property type="match status" value="1"/>
</dbReference>
<dbReference type="Proteomes" id="UP000285060">
    <property type="component" value="Unassembled WGS sequence"/>
</dbReference>
<name>A0A418AXZ9_9STRA</name>
<proteinExistence type="predicted"/>
<protein>
    <recommendedName>
        <fullName evidence="1">Chromo domain-containing protein</fullName>
    </recommendedName>
</protein>
<dbReference type="InterPro" id="IPR000953">
    <property type="entry name" value="Chromo/chromo_shadow_dom"/>
</dbReference>
<accession>A0A418AXZ9</accession>
<dbReference type="PROSITE" id="PS50013">
    <property type="entry name" value="CHROMO_2"/>
    <property type="match status" value="1"/>
</dbReference>
<dbReference type="EMBL" id="QUSY01000312">
    <property type="protein sequence ID" value="RHY30475.1"/>
    <property type="molecule type" value="Genomic_DNA"/>
</dbReference>
<sequence>MLHHASRLKFFRDADLDVTINLMDYAAFSEESFYVEALLAARCNKGRHEVLVKWKGLEEEEASWEPAFELYEDIAVVMRRWIVKNAGEEEI</sequence>
<dbReference type="VEuPathDB" id="FungiDB:H310_02995"/>
<evidence type="ECO:0000259" key="1">
    <source>
        <dbReference type="PROSITE" id="PS50013"/>
    </source>
</evidence>
<organism evidence="2 3">
    <name type="scientific">Aphanomyces invadans</name>
    <dbReference type="NCBI Taxonomy" id="157072"/>
    <lineage>
        <taxon>Eukaryota</taxon>
        <taxon>Sar</taxon>
        <taxon>Stramenopiles</taxon>
        <taxon>Oomycota</taxon>
        <taxon>Saprolegniomycetes</taxon>
        <taxon>Saprolegniales</taxon>
        <taxon>Verrucalvaceae</taxon>
        <taxon>Aphanomyces</taxon>
    </lineage>
</organism>
<feature type="domain" description="Chromo" evidence="1">
    <location>
        <begin position="33"/>
        <end position="91"/>
    </location>
</feature>
<keyword evidence="3" id="KW-1185">Reference proteome</keyword>
<dbReference type="SMART" id="SM00298">
    <property type="entry name" value="CHROMO"/>
    <property type="match status" value="1"/>
</dbReference>
<dbReference type="InterPro" id="IPR016197">
    <property type="entry name" value="Chromo-like_dom_sf"/>
</dbReference>
<gene>
    <name evidence="2" type="ORF">DYB32_004299</name>
</gene>
<evidence type="ECO:0000313" key="3">
    <source>
        <dbReference type="Proteomes" id="UP000285060"/>
    </source>
</evidence>